<name>A0A169NIF8_STRLU</name>
<evidence type="ECO:0000313" key="2">
    <source>
        <dbReference type="EMBL" id="BAU83992.1"/>
    </source>
</evidence>
<reference evidence="2 3" key="1">
    <citation type="journal article" date="2016" name="Genome Announc.">
        <title>Complete Genome Sequence of Thiostrepton-Producing Streptomyces laurentii ATCC 31255.</title>
        <authorList>
            <person name="Doi K."/>
            <person name="Fujino Y."/>
            <person name="Nagayoshi Y."/>
            <person name="Ohshima T."/>
            <person name="Ogata S."/>
        </authorList>
    </citation>
    <scope>NUCLEOTIDE SEQUENCE [LARGE SCALE GENOMIC DNA]</scope>
    <source>
        <strain evidence="2 3">ATCC 31255</strain>
    </source>
</reference>
<accession>A0A169NIF8</accession>
<dbReference type="EMBL" id="AP017424">
    <property type="protein sequence ID" value="BAU83992.1"/>
    <property type="molecule type" value="Genomic_DNA"/>
</dbReference>
<feature type="region of interest" description="Disordered" evidence="1">
    <location>
        <begin position="1"/>
        <end position="30"/>
    </location>
</feature>
<gene>
    <name evidence="2" type="ORF">SLA_3078</name>
</gene>
<proteinExistence type="predicted"/>
<protein>
    <submittedName>
        <fullName evidence="2">Uncharacterized protein</fullName>
    </submittedName>
</protein>
<keyword evidence="3" id="KW-1185">Reference proteome</keyword>
<organism evidence="2 3">
    <name type="scientific">Streptomyces laurentii</name>
    <dbReference type="NCBI Taxonomy" id="39478"/>
    <lineage>
        <taxon>Bacteria</taxon>
        <taxon>Bacillati</taxon>
        <taxon>Actinomycetota</taxon>
        <taxon>Actinomycetes</taxon>
        <taxon>Kitasatosporales</taxon>
        <taxon>Streptomycetaceae</taxon>
        <taxon>Streptomyces</taxon>
    </lineage>
</organism>
<sequence>MNVTPRTTPVTNTRPGSPAAPCSPGSPDDRSALLTALSELEAELAKRYTSDPVAALADFGLAPAEPVFGGSAGLLVIEQLDGPAVAFDECFGCATTMGAWADADAQGVRVALA</sequence>
<dbReference type="KEGG" id="slau:SLA_3078"/>
<dbReference type="AlphaFoldDB" id="A0A169NIF8"/>
<dbReference type="Proteomes" id="UP000217676">
    <property type="component" value="Chromosome"/>
</dbReference>
<evidence type="ECO:0000313" key="3">
    <source>
        <dbReference type="Proteomes" id="UP000217676"/>
    </source>
</evidence>
<dbReference type="RefSeq" id="WP_359882870.1">
    <property type="nucleotide sequence ID" value="NZ_JBEYHT010000057.1"/>
</dbReference>
<evidence type="ECO:0000256" key="1">
    <source>
        <dbReference type="SAM" id="MobiDB-lite"/>
    </source>
</evidence>